<evidence type="ECO:0000256" key="5">
    <source>
        <dbReference type="PIRSR" id="PIRSR600888-1"/>
    </source>
</evidence>
<proteinExistence type="inferred from homology"/>
<feature type="site" description="Participates in a stacking interaction with the thymidine ring of dTDP-4-oxo-6-deoxyglucose" evidence="6">
    <location>
        <position position="138"/>
    </location>
</feature>
<dbReference type="EC" id="5.1.3.13" evidence="3 7"/>
<name>A0A561QCM7_9HYPH</name>
<protein>
    <recommendedName>
        <fullName evidence="4 7">dTDP-4-dehydrorhamnose 3,5-epimerase</fullName>
        <ecNumber evidence="3 7">5.1.3.13</ecNumber>
    </recommendedName>
    <alternativeName>
        <fullName evidence="7">Thymidine diphospho-4-keto-rhamnose 3,5-epimerase</fullName>
    </alternativeName>
</protein>
<dbReference type="GO" id="GO:0019305">
    <property type="term" value="P:dTDP-rhamnose biosynthetic process"/>
    <property type="evidence" value="ECO:0007669"/>
    <property type="project" value="UniProtKB-UniRule"/>
</dbReference>
<dbReference type="CDD" id="cd00438">
    <property type="entry name" value="cupin_RmlC"/>
    <property type="match status" value="1"/>
</dbReference>
<keyword evidence="9" id="KW-1185">Reference proteome</keyword>
<comment type="similarity">
    <text evidence="7">Belongs to the dTDP-4-dehydrorhamnose 3,5-epimerase family.</text>
</comment>
<dbReference type="OrthoDB" id="9800680at2"/>
<dbReference type="SUPFAM" id="SSF51182">
    <property type="entry name" value="RmlC-like cupins"/>
    <property type="match status" value="1"/>
</dbReference>
<evidence type="ECO:0000256" key="4">
    <source>
        <dbReference type="ARBA" id="ARBA00019595"/>
    </source>
</evidence>
<dbReference type="EMBL" id="VIWP01000009">
    <property type="protein sequence ID" value="TWF48092.1"/>
    <property type="molecule type" value="Genomic_DNA"/>
</dbReference>
<accession>A0A561QCM7</accession>
<feature type="active site" description="Proton acceptor" evidence="5">
    <location>
        <position position="62"/>
    </location>
</feature>
<organism evidence="8 9">
    <name type="scientific">Neorhizobium alkalisoli</name>
    <dbReference type="NCBI Taxonomy" id="528178"/>
    <lineage>
        <taxon>Bacteria</taxon>
        <taxon>Pseudomonadati</taxon>
        <taxon>Pseudomonadota</taxon>
        <taxon>Alphaproteobacteria</taxon>
        <taxon>Hyphomicrobiales</taxon>
        <taxon>Rhizobiaceae</taxon>
        <taxon>Rhizobium/Agrobacterium group</taxon>
        <taxon>Neorhizobium</taxon>
    </lineage>
</organism>
<evidence type="ECO:0000256" key="1">
    <source>
        <dbReference type="ARBA" id="ARBA00001298"/>
    </source>
</evidence>
<dbReference type="UniPathway" id="UPA00124"/>
<feature type="active site" description="Proton donor" evidence="5">
    <location>
        <position position="132"/>
    </location>
</feature>
<dbReference type="RefSeq" id="WP_145641878.1">
    <property type="nucleotide sequence ID" value="NZ_VIWP01000009.1"/>
</dbReference>
<comment type="subunit">
    <text evidence="7">Homodimer.</text>
</comment>
<evidence type="ECO:0000313" key="9">
    <source>
        <dbReference type="Proteomes" id="UP000320653"/>
    </source>
</evidence>
<evidence type="ECO:0000256" key="2">
    <source>
        <dbReference type="ARBA" id="ARBA00001997"/>
    </source>
</evidence>
<comment type="catalytic activity">
    <reaction evidence="1 7">
        <text>dTDP-4-dehydro-6-deoxy-alpha-D-glucose = dTDP-4-dehydro-beta-L-rhamnose</text>
        <dbReference type="Rhea" id="RHEA:16969"/>
        <dbReference type="ChEBI" id="CHEBI:57649"/>
        <dbReference type="ChEBI" id="CHEBI:62830"/>
        <dbReference type="EC" id="5.1.3.13"/>
    </reaction>
</comment>
<evidence type="ECO:0000256" key="7">
    <source>
        <dbReference type="RuleBase" id="RU364069"/>
    </source>
</evidence>
<dbReference type="Pfam" id="PF00908">
    <property type="entry name" value="dTDP_sugar_isom"/>
    <property type="match status" value="1"/>
</dbReference>
<dbReference type="PANTHER" id="PTHR21047">
    <property type="entry name" value="DTDP-6-DEOXY-D-GLUCOSE-3,5 EPIMERASE"/>
    <property type="match status" value="1"/>
</dbReference>
<sequence length="187" mass="20796">MLFQYTKIDGLWIVDPERFHDARGSFGRTFCSEEFGALGLSTHFVQHSLSVSLLRHTLRGLHFQVPPHQEAKLVSCVRGVIWDVAVDLRPGSPTYLEWVGTTLSADNGRQFYIPEGFAHGFQSLVDDVAVSYVISAPYVPNSSSGIRYDDAAIGIDWPARPSVMSDKDMAWPAWRGLVDLAVEEAEV</sequence>
<reference evidence="8 9" key="1">
    <citation type="submission" date="2019-06" db="EMBL/GenBank/DDBJ databases">
        <title>Sorghum-associated microbial communities from plants grown in Nebraska, USA.</title>
        <authorList>
            <person name="Schachtman D."/>
        </authorList>
    </citation>
    <scope>NUCLEOTIDE SEQUENCE [LARGE SCALE GENOMIC DNA]</scope>
    <source>
        <strain evidence="8 9">1225</strain>
    </source>
</reference>
<dbReference type="GO" id="GO:0005829">
    <property type="term" value="C:cytosol"/>
    <property type="evidence" value="ECO:0007669"/>
    <property type="project" value="TreeGrafter"/>
</dbReference>
<dbReference type="NCBIfam" id="TIGR01221">
    <property type="entry name" value="rmlC"/>
    <property type="match status" value="1"/>
</dbReference>
<comment type="function">
    <text evidence="2 7">Catalyzes the epimerization of the C3' and C5'positions of dTDP-6-deoxy-D-xylo-4-hexulose, forming dTDP-6-deoxy-L-lyxo-4-hexulose.</text>
</comment>
<evidence type="ECO:0000313" key="8">
    <source>
        <dbReference type="EMBL" id="TWF48092.1"/>
    </source>
</evidence>
<dbReference type="InterPro" id="IPR014710">
    <property type="entry name" value="RmlC-like_jellyroll"/>
</dbReference>
<dbReference type="GO" id="GO:0000271">
    <property type="term" value="P:polysaccharide biosynthetic process"/>
    <property type="evidence" value="ECO:0007669"/>
    <property type="project" value="TreeGrafter"/>
</dbReference>
<gene>
    <name evidence="8" type="ORF">FHW37_109155</name>
</gene>
<evidence type="ECO:0000256" key="6">
    <source>
        <dbReference type="PIRSR" id="PIRSR600888-3"/>
    </source>
</evidence>
<dbReference type="Gene3D" id="2.60.120.10">
    <property type="entry name" value="Jelly Rolls"/>
    <property type="match status" value="1"/>
</dbReference>
<comment type="caution">
    <text evidence="8">The sequence shown here is derived from an EMBL/GenBank/DDBJ whole genome shotgun (WGS) entry which is preliminary data.</text>
</comment>
<dbReference type="InterPro" id="IPR000888">
    <property type="entry name" value="RmlC-like"/>
</dbReference>
<keyword evidence="7" id="KW-0413">Isomerase</keyword>
<evidence type="ECO:0000256" key="3">
    <source>
        <dbReference type="ARBA" id="ARBA00012098"/>
    </source>
</evidence>
<dbReference type="PANTHER" id="PTHR21047:SF2">
    <property type="entry name" value="THYMIDINE DIPHOSPHO-4-KETO-RHAMNOSE 3,5-EPIMERASE"/>
    <property type="match status" value="1"/>
</dbReference>
<comment type="pathway">
    <text evidence="7">Carbohydrate biosynthesis; dTDP-L-rhamnose biosynthesis.</text>
</comment>
<dbReference type="GO" id="GO:0008830">
    <property type="term" value="F:dTDP-4-dehydrorhamnose 3,5-epimerase activity"/>
    <property type="evidence" value="ECO:0007669"/>
    <property type="project" value="UniProtKB-UniRule"/>
</dbReference>
<dbReference type="Proteomes" id="UP000320653">
    <property type="component" value="Unassembled WGS sequence"/>
</dbReference>
<dbReference type="InterPro" id="IPR011051">
    <property type="entry name" value="RmlC_Cupin_sf"/>
</dbReference>
<dbReference type="AlphaFoldDB" id="A0A561QCM7"/>